<evidence type="ECO:0000256" key="1">
    <source>
        <dbReference type="SAM" id="MobiDB-lite"/>
    </source>
</evidence>
<protein>
    <submittedName>
        <fullName evidence="2">Uncharacterized protein</fullName>
    </submittedName>
</protein>
<name>A0AA35MIZ9_9HYPO</name>
<feature type="compositionally biased region" description="Basic and acidic residues" evidence="1">
    <location>
        <begin position="1"/>
        <end position="15"/>
    </location>
</feature>
<feature type="region of interest" description="Disordered" evidence="1">
    <location>
        <begin position="1"/>
        <end position="33"/>
    </location>
</feature>
<organism evidence="2 3">
    <name type="scientific">Clonostachys chloroleuca</name>
    <dbReference type="NCBI Taxonomy" id="1926264"/>
    <lineage>
        <taxon>Eukaryota</taxon>
        <taxon>Fungi</taxon>
        <taxon>Dikarya</taxon>
        <taxon>Ascomycota</taxon>
        <taxon>Pezizomycotina</taxon>
        <taxon>Sordariomycetes</taxon>
        <taxon>Hypocreomycetidae</taxon>
        <taxon>Hypocreales</taxon>
        <taxon>Bionectriaceae</taxon>
        <taxon>Clonostachys</taxon>
    </lineage>
</organism>
<keyword evidence="3" id="KW-1185">Reference proteome</keyword>
<comment type="caution">
    <text evidence="2">The sequence shown here is derived from an EMBL/GenBank/DDBJ whole genome shotgun (WGS) entry which is preliminary data.</text>
</comment>
<feature type="region of interest" description="Disordered" evidence="1">
    <location>
        <begin position="146"/>
        <end position="240"/>
    </location>
</feature>
<feature type="compositionally biased region" description="Polar residues" evidence="1">
    <location>
        <begin position="219"/>
        <end position="238"/>
    </location>
</feature>
<dbReference type="AlphaFoldDB" id="A0AA35MIZ9"/>
<evidence type="ECO:0000313" key="2">
    <source>
        <dbReference type="EMBL" id="CAI6097690.1"/>
    </source>
</evidence>
<feature type="compositionally biased region" description="Basic and acidic residues" evidence="1">
    <location>
        <begin position="173"/>
        <end position="191"/>
    </location>
</feature>
<gene>
    <name evidence="2" type="ORF">CCHLO57077_00019227</name>
</gene>
<feature type="compositionally biased region" description="Polar residues" evidence="1">
    <location>
        <begin position="148"/>
        <end position="158"/>
    </location>
</feature>
<sequence>MSDKAETSRSSRDTEDPVYDDIGSKTSKYDDTNEGNERLYVHRQPGDIYLDYLGGEYIPVLVLPFENVLEIGINGDLKTLNLVQFMPDCYIYDWPRENTGGKRGTSLGNFDLTDLVIMKQEYYQPLLRLIQQANVNRSTILANVVTEPGSQRPTSSGNVRDGTDIESCASPRADGKDTEPDDISKQGGDVEERPDDGFYSQTDRGENQDDDPLTLGAENIQNNGLSGTSGISSPSIRQRGNRLSELKKELRRAWIAPPDRWNGIVQVNNRLLKTHPYFLTMKQYKARP</sequence>
<accession>A0AA35MIZ9</accession>
<dbReference type="Proteomes" id="UP001160390">
    <property type="component" value="Unassembled WGS sequence"/>
</dbReference>
<dbReference type="EMBL" id="CABFNP030001293">
    <property type="protein sequence ID" value="CAI6097690.1"/>
    <property type="molecule type" value="Genomic_DNA"/>
</dbReference>
<proteinExistence type="predicted"/>
<reference evidence="2" key="1">
    <citation type="submission" date="2023-01" db="EMBL/GenBank/DDBJ databases">
        <authorList>
            <person name="Piombo E."/>
        </authorList>
    </citation>
    <scope>NUCLEOTIDE SEQUENCE</scope>
</reference>
<evidence type="ECO:0000313" key="3">
    <source>
        <dbReference type="Proteomes" id="UP001160390"/>
    </source>
</evidence>